<gene>
    <name evidence="1" type="ORF">B9Y64_05370</name>
</gene>
<comment type="caution">
    <text evidence="1">The sequence shown here is derived from an EMBL/GenBank/DDBJ whole genome shotgun (WGS) entry which is preliminary data.</text>
</comment>
<dbReference type="RefSeq" id="WP_100439775.1">
    <property type="nucleotide sequence ID" value="NZ_CBCPIZ010000038.1"/>
</dbReference>
<dbReference type="Proteomes" id="UP000230167">
    <property type="component" value="Unassembled WGS sequence"/>
</dbReference>
<dbReference type="PROSITE" id="PS51257">
    <property type="entry name" value="PROKAR_LIPOPROTEIN"/>
    <property type="match status" value="1"/>
</dbReference>
<sequence length="114" mass="12363">MPRLLIVCVAMLALAGCEKSRNTSITRTQANGVDTLYSKGTVVDGEARFQCIASRSGYCHYLVLDPACSPDATCATPPLRRFAVAAGRTEAMRGLPNGFRQCVSQDPIEQCHRE</sequence>
<evidence type="ECO:0000313" key="1">
    <source>
        <dbReference type="EMBL" id="PJL34506.1"/>
    </source>
</evidence>
<evidence type="ECO:0008006" key="3">
    <source>
        <dbReference type="Google" id="ProtNLM"/>
    </source>
</evidence>
<dbReference type="EMBL" id="NEQV01000001">
    <property type="protein sequence ID" value="PJL34506.1"/>
    <property type="molecule type" value="Genomic_DNA"/>
</dbReference>
<name>A0A2J0UI44_STEMA</name>
<accession>A0A2J0UI44</accession>
<dbReference type="OrthoDB" id="6024770at2"/>
<dbReference type="AlphaFoldDB" id="A0A2J0UI44"/>
<evidence type="ECO:0000313" key="2">
    <source>
        <dbReference type="Proteomes" id="UP000230167"/>
    </source>
</evidence>
<reference evidence="1 2" key="1">
    <citation type="journal article" date="2017" name="Front. Microbiol.">
        <title>Double-Face Meets the Bacterial World: The Opportunistic Pathogen Stenotrophomonas maltophilia.</title>
        <authorList>
            <person name="Lira F."/>
            <person name="Berg G."/>
            <person name="Martinez J.L."/>
        </authorList>
    </citation>
    <scope>NUCLEOTIDE SEQUENCE [LARGE SCALE GENOMIC DNA]</scope>
    <source>
        <strain evidence="1 2">EA1</strain>
    </source>
</reference>
<protein>
    <recommendedName>
        <fullName evidence="3">Lipoprotein</fullName>
    </recommendedName>
</protein>
<proteinExistence type="predicted"/>
<organism evidence="1 2">
    <name type="scientific">Stenotrophomonas maltophilia</name>
    <name type="common">Pseudomonas maltophilia</name>
    <name type="synonym">Xanthomonas maltophilia</name>
    <dbReference type="NCBI Taxonomy" id="40324"/>
    <lineage>
        <taxon>Bacteria</taxon>
        <taxon>Pseudomonadati</taxon>
        <taxon>Pseudomonadota</taxon>
        <taxon>Gammaproteobacteria</taxon>
        <taxon>Lysobacterales</taxon>
        <taxon>Lysobacteraceae</taxon>
        <taxon>Stenotrophomonas</taxon>
        <taxon>Stenotrophomonas maltophilia group</taxon>
    </lineage>
</organism>